<gene>
    <name evidence="1" type="ORF">HNQ88_001583</name>
</gene>
<dbReference type="AlphaFoldDB" id="A0AAE3XML0"/>
<keyword evidence="2" id="KW-1185">Reference proteome</keyword>
<comment type="caution">
    <text evidence="1">The sequence shown here is derived from an EMBL/GenBank/DDBJ whole genome shotgun (WGS) entry which is preliminary data.</text>
</comment>
<accession>A0AAE3XML0</accession>
<dbReference type="SUPFAM" id="SSF54427">
    <property type="entry name" value="NTF2-like"/>
    <property type="match status" value="1"/>
</dbReference>
<dbReference type="Pfam" id="PF07366">
    <property type="entry name" value="SnoaL"/>
    <property type="match status" value="1"/>
</dbReference>
<organism evidence="1 2">
    <name type="scientific">Aureibacter tunicatorum</name>
    <dbReference type="NCBI Taxonomy" id="866807"/>
    <lineage>
        <taxon>Bacteria</taxon>
        <taxon>Pseudomonadati</taxon>
        <taxon>Bacteroidota</taxon>
        <taxon>Cytophagia</taxon>
        <taxon>Cytophagales</taxon>
        <taxon>Persicobacteraceae</taxon>
        <taxon>Aureibacter</taxon>
    </lineage>
</organism>
<protein>
    <submittedName>
        <fullName evidence="1">SnoaL-like aldol condensation-catalyzing enzyme</fullName>
    </submittedName>
</protein>
<dbReference type="Proteomes" id="UP001185092">
    <property type="component" value="Unassembled WGS sequence"/>
</dbReference>
<evidence type="ECO:0000313" key="1">
    <source>
        <dbReference type="EMBL" id="MDR6238546.1"/>
    </source>
</evidence>
<dbReference type="RefSeq" id="WP_309938054.1">
    <property type="nucleotide sequence ID" value="NZ_AP025305.1"/>
</dbReference>
<dbReference type="Gene3D" id="3.10.450.50">
    <property type="match status" value="1"/>
</dbReference>
<dbReference type="InterPro" id="IPR009959">
    <property type="entry name" value="Cyclase_SnoaL-like"/>
</dbReference>
<reference evidence="1" key="1">
    <citation type="submission" date="2023-07" db="EMBL/GenBank/DDBJ databases">
        <title>Genomic Encyclopedia of Type Strains, Phase IV (KMG-IV): sequencing the most valuable type-strain genomes for metagenomic binning, comparative biology and taxonomic classification.</title>
        <authorList>
            <person name="Goeker M."/>
        </authorList>
    </citation>
    <scope>NUCLEOTIDE SEQUENCE</scope>
    <source>
        <strain evidence="1">DSM 26174</strain>
    </source>
</reference>
<name>A0AAE3XML0_9BACT</name>
<dbReference type="InterPro" id="IPR032710">
    <property type="entry name" value="NTF2-like_dom_sf"/>
</dbReference>
<dbReference type="EMBL" id="JAVDQD010000002">
    <property type="protein sequence ID" value="MDR6238546.1"/>
    <property type="molecule type" value="Genomic_DNA"/>
</dbReference>
<evidence type="ECO:0000313" key="2">
    <source>
        <dbReference type="Proteomes" id="UP001185092"/>
    </source>
</evidence>
<proteinExistence type="predicted"/>
<sequence length="165" mass="19001">MSQSINNKTPQITFDNHVQKHWTKQETENVKVVIDFFQHLMNDHDFDYTTKKFGGRSYIQHNRAIPNEIEGVVGYVKTMINRFPEYSFDVKKVFADGNYVVLHSHATMQAKHRGNEKKGFIITDTFKLIDGKLAEHWDAIQPIDFISRLLMLATGGAIGNNNPTF</sequence>
<dbReference type="GO" id="GO:0030638">
    <property type="term" value="P:polyketide metabolic process"/>
    <property type="evidence" value="ECO:0007669"/>
    <property type="project" value="InterPro"/>
</dbReference>